<dbReference type="PANTHER" id="PTHR11994">
    <property type="entry name" value="60S RIBOSOMAL PROTEIN L11-RELATED"/>
    <property type="match status" value="1"/>
</dbReference>
<dbReference type="HAMAP" id="MF_01333_B">
    <property type="entry name" value="Ribosomal_uL5_B"/>
    <property type="match status" value="1"/>
</dbReference>
<reference evidence="6" key="1">
    <citation type="submission" date="2018-06" db="EMBL/GenBank/DDBJ databases">
        <authorList>
            <person name="Zhirakovskaya E."/>
        </authorList>
    </citation>
    <scope>NUCLEOTIDE SEQUENCE</scope>
</reference>
<dbReference type="GO" id="GO:0003735">
    <property type="term" value="F:structural constituent of ribosome"/>
    <property type="evidence" value="ECO:0007669"/>
    <property type="project" value="InterPro"/>
</dbReference>
<feature type="domain" description="Large ribosomal subunit protein uL5 C-terminal" evidence="5">
    <location>
        <begin position="85"/>
        <end position="176"/>
    </location>
</feature>
<dbReference type="NCBIfam" id="NF000585">
    <property type="entry name" value="PRK00010.1"/>
    <property type="match status" value="1"/>
</dbReference>
<accession>A0A3B1CGC2</accession>
<proteinExistence type="inferred from homology"/>
<gene>
    <name evidence="6" type="ORF">MNBD_NITROSPINAE05-1402</name>
</gene>
<dbReference type="InterPro" id="IPR002132">
    <property type="entry name" value="Ribosomal_uL5"/>
</dbReference>
<evidence type="ECO:0000313" key="6">
    <source>
        <dbReference type="EMBL" id="VAX29279.1"/>
    </source>
</evidence>
<dbReference type="Gene3D" id="3.30.1440.10">
    <property type="match status" value="1"/>
</dbReference>
<comment type="similarity">
    <text evidence="1">Belongs to the universal ribosomal protein uL5 family.</text>
</comment>
<dbReference type="AlphaFoldDB" id="A0A3B1CGC2"/>
<dbReference type="PROSITE" id="PS00358">
    <property type="entry name" value="RIBOSOMAL_L5"/>
    <property type="match status" value="1"/>
</dbReference>
<dbReference type="Pfam" id="PF00281">
    <property type="entry name" value="Ribosomal_L5"/>
    <property type="match status" value="1"/>
</dbReference>
<organism evidence="6">
    <name type="scientific">hydrothermal vent metagenome</name>
    <dbReference type="NCBI Taxonomy" id="652676"/>
    <lineage>
        <taxon>unclassified sequences</taxon>
        <taxon>metagenomes</taxon>
        <taxon>ecological metagenomes</taxon>
    </lineage>
</organism>
<dbReference type="GO" id="GO:1990904">
    <property type="term" value="C:ribonucleoprotein complex"/>
    <property type="evidence" value="ECO:0007669"/>
    <property type="project" value="UniProtKB-KW"/>
</dbReference>
<feature type="domain" description="Large ribosomal subunit protein uL5 N-terminal" evidence="4">
    <location>
        <begin position="24"/>
        <end position="80"/>
    </location>
</feature>
<dbReference type="InterPro" id="IPR031310">
    <property type="entry name" value="Ribosomal_uL5_N"/>
</dbReference>
<dbReference type="InterPro" id="IPR022803">
    <property type="entry name" value="Ribosomal_uL5_dom_sf"/>
</dbReference>
<sequence length="179" mass="20303">MSNLETRYKEKYKALIQKDLGLANVMQVPRLEKVVVNMGLGEALQNAKLIEAGVEQLRIITGQKPVVTRSKKAISNFKLREGVAIGVCVTMRGRRMYEFFERFVSFALPRVRDFKGLSPKAFDGRGNYTVGVKEQLIFPEINYDQIDHIKGMNVTICTSAKTDEEGRCLLRHLGLPLRK</sequence>
<dbReference type="InterPro" id="IPR020929">
    <property type="entry name" value="Ribosomal_uL5_CS"/>
</dbReference>
<evidence type="ECO:0000256" key="3">
    <source>
        <dbReference type="ARBA" id="ARBA00023274"/>
    </source>
</evidence>
<dbReference type="GO" id="GO:0005840">
    <property type="term" value="C:ribosome"/>
    <property type="evidence" value="ECO:0007669"/>
    <property type="project" value="UniProtKB-KW"/>
</dbReference>
<dbReference type="FunFam" id="3.30.1440.10:FF:000001">
    <property type="entry name" value="50S ribosomal protein L5"/>
    <property type="match status" value="1"/>
</dbReference>
<dbReference type="Pfam" id="PF00673">
    <property type="entry name" value="Ribosomal_L5_C"/>
    <property type="match status" value="1"/>
</dbReference>
<protein>
    <submittedName>
        <fullName evidence="6">LSU ribosomal protein L5p (L11e)</fullName>
    </submittedName>
</protein>
<keyword evidence="2 6" id="KW-0689">Ribosomal protein</keyword>
<evidence type="ECO:0000259" key="4">
    <source>
        <dbReference type="Pfam" id="PF00281"/>
    </source>
</evidence>
<evidence type="ECO:0000259" key="5">
    <source>
        <dbReference type="Pfam" id="PF00673"/>
    </source>
</evidence>
<dbReference type="InterPro" id="IPR020930">
    <property type="entry name" value="Ribosomal_uL5_bac-type"/>
</dbReference>
<evidence type="ECO:0000256" key="2">
    <source>
        <dbReference type="ARBA" id="ARBA00022980"/>
    </source>
</evidence>
<dbReference type="InterPro" id="IPR031309">
    <property type="entry name" value="Ribosomal_uL5_C"/>
</dbReference>
<keyword evidence="3" id="KW-0687">Ribonucleoprotein</keyword>
<evidence type="ECO:0000256" key="1">
    <source>
        <dbReference type="ARBA" id="ARBA00008553"/>
    </source>
</evidence>
<dbReference type="PIRSF" id="PIRSF002161">
    <property type="entry name" value="Ribosomal_L5"/>
    <property type="match status" value="1"/>
</dbReference>
<name>A0A3B1CGC2_9ZZZZ</name>
<dbReference type="SUPFAM" id="SSF55282">
    <property type="entry name" value="RL5-like"/>
    <property type="match status" value="1"/>
</dbReference>
<dbReference type="GO" id="GO:0006412">
    <property type="term" value="P:translation"/>
    <property type="evidence" value="ECO:0007669"/>
    <property type="project" value="InterPro"/>
</dbReference>
<dbReference type="EMBL" id="UOGG01000080">
    <property type="protein sequence ID" value="VAX29279.1"/>
    <property type="molecule type" value="Genomic_DNA"/>
</dbReference>